<protein>
    <submittedName>
        <fullName evidence="1">Streptomycin kinase</fullName>
    </submittedName>
</protein>
<sequence>MRRRLTAWGVTPAGPPQLTPSSELVAGSRQGRAVMLKIALVDEEVRGAALLDWWGGHGAAPVLEREDRAILMLRATGPGDLAGMAASGRDAAATQILVQTAMALHANPAPTAQDGVELVNLRHWFHDLLATDSDDPLLRRAAALAERLLTTTTTADVAVLHGDIHHGNVLDFGDHWAAIDPKGLIGHRAFDFANILCNPTEADALAHLGDRVDSIGRQAGIAPEVLIEWTIAWCGLSVVWAGPAVDGSWHARSARAVAERLLAMDLSAR</sequence>
<dbReference type="GO" id="GO:0019748">
    <property type="term" value="P:secondary metabolic process"/>
    <property type="evidence" value="ECO:0007669"/>
    <property type="project" value="InterPro"/>
</dbReference>
<dbReference type="AlphaFoldDB" id="A0A1B1BEK9"/>
<proteinExistence type="predicted"/>
<dbReference type="Pfam" id="PF04655">
    <property type="entry name" value="APH_6_hur"/>
    <property type="match status" value="1"/>
</dbReference>
<evidence type="ECO:0000313" key="2">
    <source>
        <dbReference type="Proteomes" id="UP000092582"/>
    </source>
</evidence>
<reference evidence="1 2" key="1">
    <citation type="submission" date="2016-06" db="EMBL/GenBank/DDBJ databases">
        <title>Genome sequencing of Cryobacterium arcticum PAMC 27867.</title>
        <authorList>
            <person name="Lee J."/>
            <person name="Kim O.-S."/>
        </authorList>
    </citation>
    <scope>NUCLEOTIDE SEQUENCE [LARGE SCALE GENOMIC DNA]</scope>
    <source>
        <strain evidence="1 2">PAMC 27867</strain>
    </source>
</reference>
<dbReference type="STRING" id="670052.PA27867_0046"/>
<dbReference type="PATRIC" id="fig|670052.7.peg.48"/>
<dbReference type="GO" id="GO:0016301">
    <property type="term" value="F:kinase activity"/>
    <property type="evidence" value="ECO:0007669"/>
    <property type="project" value="UniProtKB-KW"/>
</dbReference>
<name>A0A1B1BEK9_9MICO</name>
<keyword evidence="1" id="KW-0418">Kinase</keyword>
<dbReference type="KEGG" id="cart:PA27867_0046"/>
<dbReference type="SUPFAM" id="SSF56112">
    <property type="entry name" value="Protein kinase-like (PK-like)"/>
    <property type="match status" value="1"/>
</dbReference>
<dbReference type="Gene3D" id="3.90.1200.10">
    <property type="match status" value="1"/>
</dbReference>
<dbReference type="GO" id="GO:0016773">
    <property type="term" value="F:phosphotransferase activity, alcohol group as acceptor"/>
    <property type="evidence" value="ECO:0007669"/>
    <property type="project" value="InterPro"/>
</dbReference>
<organism evidence="1 2">
    <name type="scientific">Cryobacterium arcticum</name>
    <dbReference type="NCBI Taxonomy" id="670052"/>
    <lineage>
        <taxon>Bacteria</taxon>
        <taxon>Bacillati</taxon>
        <taxon>Actinomycetota</taxon>
        <taxon>Actinomycetes</taxon>
        <taxon>Micrococcales</taxon>
        <taxon>Microbacteriaceae</taxon>
        <taxon>Cryobacterium</taxon>
    </lineage>
</organism>
<evidence type="ECO:0000313" key="1">
    <source>
        <dbReference type="EMBL" id="ANP71025.1"/>
    </source>
</evidence>
<dbReference type="Proteomes" id="UP000092582">
    <property type="component" value="Chromosome 1"/>
</dbReference>
<keyword evidence="2" id="KW-1185">Reference proteome</keyword>
<gene>
    <name evidence="1" type="ORF">PA27867_0046</name>
</gene>
<dbReference type="InterPro" id="IPR006748">
    <property type="entry name" value="NH2Glyco/OHUrea_AB-resist_kin"/>
</dbReference>
<dbReference type="InterPro" id="IPR011009">
    <property type="entry name" value="Kinase-like_dom_sf"/>
</dbReference>
<keyword evidence="1" id="KW-0808">Transferase</keyword>
<dbReference type="EMBL" id="CP016282">
    <property type="protein sequence ID" value="ANP71025.1"/>
    <property type="molecule type" value="Genomic_DNA"/>
</dbReference>
<accession>A0A1B1BEK9</accession>